<evidence type="ECO:0000313" key="2">
    <source>
        <dbReference type="Proteomes" id="UP000553442"/>
    </source>
</evidence>
<dbReference type="AlphaFoldDB" id="A0A7W5PBP3"/>
<organism evidence="1 2">
    <name type="scientific">Halomonas campaniensis</name>
    <dbReference type="NCBI Taxonomy" id="213554"/>
    <lineage>
        <taxon>Bacteria</taxon>
        <taxon>Pseudomonadati</taxon>
        <taxon>Pseudomonadota</taxon>
        <taxon>Gammaproteobacteria</taxon>
        <taxon>Oceanospirillales</taxon>
        <taxon>Halomonadaceae</taxon>
        <taxon>Halomonas</taxon>
    </lineage>
</organism>
<dbReference type="EMBL" id="JACHZF010000012">
    <property type="protein sequence ID" value="MBB3331131.1"/>
    <property type="molecule type" value="Genomic_DNA"/>
</dbReference>
<comment type="caution">
    <text evidence="1">The sequence shown here is derived from an EMBL/GenBank/DDBJ whole genome shotgun (WGS) entry which is preliminary data.</text>
</comment>
<reference evidence="1 2" key="1">
    <citation type="submission" date="2020-08" db="EMBL/GenBank/DDBJ databases">
        <title>Genomic Encyclopedia of Archaeal and Bacterial Type Strains, Phase II (KMG-II): from individual species to whole genera.</title>
        <authorList>
            <person name="Goeker M."/>
        </authorList>
    </citation>
    <scope>NUCLEOTIDE SEQUENCE [LARGE SCALE GENOMIC DNA]</scope>
    <source>
        <strain evidence="1 2">5AG</strain>
    </source>
</reference>
<accession>A0A7W5PBP3</accession>
<sequence>MISTSDRQDAVQLIDEARAAGARLQAACAELG</sequence>
<proteinExistence type="predicted"/>
<gene>
    <name evidence="1" type="ORF">BDK63_002010</name>
</gene>
<evidence type="ECO:0000313" key="1">
    <source>
        <dbReference type="EMBL" id="MBB3331131.1"/>
    </source>
</evidence>
<protein>
    <submittedName>
        <fullName evidence="1">Uncharacterized protein</fullName>
    </submittedName>
</protein>
<feature type="non-terminal residue" evidence="1">
    <location>
        <position position="32"/>
    </location>
</feature>
<name>A0A7W5PBP3_9GAMM</name>
<dbReference type="Proteomes" id="UP000553442">
    <property type="component" value="Unassembled WGS sequence"/>
</dbReference>
<keyword evidence="2" id="KW-1185">Reference proteome</keyword>